<dbReference type="Proteomes" id="UP000217790">
    <property type="component" value="Unassembled WGS sequence"/>
</dbReference>
<sequence length="73" mass="8143">MLDDNISSTPTTLNNASPPSRFRPKRREQASSLRGTRRRSLAEQREGMVGPARMQRARSSLQLPAPARSPQGR</sequence>
<accession>A0A2H3CCD8</accession>
<protein>
    <submittedName>
        <fullName evidence="2">Uncharacterized protein</fullName>
    </submittedName>
</protein>
<reference evidence="3" key="1">
    <citation type="journal article" date="2017" name="Nat. Ecol. Evol.">
        <title>Genome expansion and lineage-specific genetic innovations in the forest pathogenic fungi Armillaria.</title>
        <authorList>
            <person name="Sipos G."/>
            <person name="Prasanna A.N."/>
            <person name="Walter M.C."/>
            <person name="O'Connor E."/>
            <person name="Balint B."/>
            <person name="Krizsan K."/>
            <person name="Kiss B."/>
            <person name="Hess J."/>
            <person name="Varga T."/>
            <person name="Slot J."/>
            <person name="Riley R."/>
            <person name="Boka B."/>
            <person name="Rigling D."/>
            <person name="Barry K."/>
            <person name="Lee J."/>
            <person name="Mihaltcheva S."/>
            <person name="LaButti K."/>
            <person name="Lipzen A."/>
            <person name="Waldron R."/>
            <person name="Moloney N.M."/>
            <person name="Sperisen C."/>
            <person name="Kredics L."/>
            <person name="Vagvoelgyi C."/>
            <person name="Patrignani A."/>
            <person name="Fitzpatrick D."/>
            <person name="Nagy I."/>
            <person name="Doyle S."/>
            <person name="Anderson J.B."/>
            <person name="Grigoriev I.V."/>
            <person name="Gueldener U."/>
            <person name="Muensterkoetter M."/>
            <person name="Nagy L.G."/>
        </authorList>
    </citation>
    <scope>NUCLEOTIDE SEQUENCE [LARGE SCALE GENOMIC DNA]</scope>
    <source>
        <strain evidence="3">Ar21-2</strain>
    </source>
</reference>
<organism evidence="2 3">
    <name type="scientific">Armillaria gallica</name>
    <name type="common">Bulbous honey fungus</name>
    <name type="synonym">Armillaria bulbosa</name>
    <dbReference type="NCBI Taxonomy" id="47427"/>
    <lineage>
        <taxon>Eukaryota</taxon>
        <taxon>Fungi</taxon>
        <taxon>Dikarya</taxon>
        <taxon>Basidiomycota</taxon>
        <taxon>Agaricomycotina</taxon>
        <taxon>Agaricomycetes</taxon>
        <taxon>Agaricomycetidae</taxon>
        <taxon>Agaricales</taxon>
        <taxon>Marasmiineae</taxon>
        <taxon>Physalacriaceae</taxon>
        <taxon>Armillaria</taxon>
    </lineage>
</organism>
<feature type="region of interest" description="Disordered" evidence="1">
    <location>
        <begin position="1"/>
        <end position="73"/>
    </location>
</feature>
<feature type="compositionally biased region" description="Polar residues" evidence="1">
    <location>
        <begin position="1"/>
        <end position="18"/>
    </location>
</feature>
<evidence type="ECO:0000313" key="2">
    <source>
        <dbReference type="EMBL" id="PBK80745.1"/>
    </source>
</evidence>
<evidence type="ECO:0000256" key="1">
    <source>
        <dbReference type="SAM" id="MobiDB-lite"/>
    </source>
</evidence>
<dbReference type="InParanoid" id="A0A2H3CCD8"/>
<dbReference type="EMBL" id="KZ293740">
    <property type="protein sequence ID" value="PBK80745.1"/>
    <property type="molecule type" value="Genomic_DNA"/>
</dbReference>
<gene>
    <name evidence="2" type="ORF">ARMGADRAFT_822221</name>
</gene>
<dbReference type="AlphaFoldDB" id="A0A2H3CCD8"/>
<evidence type="ECO:0000313" key="3">
    <source>
        <dbReference type="Proteomes" id="UP000217790"/>
    </source>
</evidence>
<proteinExistence type="predicted"/>
<keyword evidence="3" id="KW-1185">Reference proteome</keyword>
<name>A0A2H3CCD8_ARMGA</name>